<dbReference type="Proteomes" id="UP000266292">
    <property type="component" value="Chromosome"/>
</dbReference>
<dbReference type="InterPro" id="IPR023996">
    <property type="entry name" value="TonB-dep_OMP_SusC/RagA"/>
</dbReference>
<dbReference type="SUPFAM" id="SSF56935">
    <property type="entry name" value="Porins"/>
    <property type="match status" value="1"/>
</dbReference>
<dbReference type="InterPro" id="IPR036942">
    <property type="entry name" value="Beta-barrel_TonB_sf"/>
</dbReference>
<dbReference type="Pfam" id="PF00593">
    <property type="entry name" value="TonB_dep_Rec_b-barrel"/>
    <property type="match status" value="1"/>
</dbReference>
<protein>
    <submittedName>
        <fullName evidence="13">SusC/RagA family TonB-linked outer membrane protein</fullName>
    </submittedName>
</protein>
<feature type="domain" description="TonB-dependent receptor plug" evidence="12">
    <location>
        <begin position="116"/>
        <end position="221"/>
    </location>
</feature>
<feature type="signal peptide" evidence="10">
    <location>
        <begin position="1"/>
        <end position="19"/>
    </location>
</feature>
<keyword evidence="2 8" id="KW-0813">Transport</keyword>
<evidence type="ECO:0000256" key="3">
    <source>
        <dbReference type="ARBA" id="ARBA00022452"/>
    </source>
</evidence>
<comment type="subcellular location">
    <subcellularLocation>
        <location evidence="1 8">Cell outer membrane</location>
        <topology evidence="1 8">Multi-pass membrane protein</topology>
    </subcellularLocation>
</comment>
<reference evidence="14" key="1">
    <citation type="submission" date="2017-05" db="EMBL/GenBank/DDBJ databases">
        <authorList>
            <person name="Ray J."/>
            <person name="Price M."/>
            <person name="Deutschbauer A."/>
        </authorList>
    </citation>
    <scope>NUCLEOTIDE SEQUENCE [LARGE SCALE GENOMIC DNA]</scope>
    <source>
        <strain evidence="14">DSM 19842</strain>
    </source>
</reference>
<dbReference type="Gene3D" id="2.60.40.1120">
    <property type="entry name" value="Carboxypeptidase-like, regulatory domain"/>
    <property type="match status" value="1"/>
</dbReference>
<dbReference type="AlphaFoldDB" id="A0A1X9YSJ4"/>
<keyword evidence="5 9" id="KW-0798">TonB box</keyword>
<dbReference type="Gene3D" id="2.40.170.20">
    <property type="entry name" value="TonB-dependent receptor, beta-barrel domain"/>
    <property type="match status" value="1"/>
</dbReference>
<proteinExistence type="inferred from homology"/>
<dbReference type="Gene3D" id="2.170.130.10">
    <property type="entry name" value="TonB-dependent receptor, plug domain"/>
    <property type="match status" value="1"/>
</dbReference>
<dbReference type="Pfam" id="PF07715">
    <property type="entry name" value="Plug"/>
    <property type="match status" value="1"/>
</dbReference>
<dbReference type="InterPro" id="IPR012910">
    <property type="entry name" value="Plug_dom"/>
</dbReference>
<evidence type="ECO:0000256" key="2">
    <source>
        <dbReference type="ARBA" id="ARBA00022448"/>
    </source>
</evidence>
<dbReference type="Pfam" id="PF13715">
    <property type="entry name" value="CarbopepD_reg_2"/>
    <property type="match status" value="1"/>
</dbReference>
<organism evidence="13 14">
    <name type="scientific">Pontibacter actiniarum</name>
    <dbReference type="NCBI Taxonomy" id="323450"/>
    <lineage>
        <taxon>Bacteria</taxon>
        <taxon>Pseudomonadati</taxon>
        <taxon>Bacteroidota</taxon>
        <taxon>Cytophagia</taxon>
        <taxon>Cytophagales</taxon>
        <taxon>Hymenobacteraceae</taxon>
        <taxon>Pontibacter</taxon>
    </lineage>
</organism>
<dbReference type="InterPro" id="IPR000531">
    <property type="entry name" value="Beta-barrel_TonB"/>
</dbReference>
<evidence type="ECO:0000313" key="13">
    <source>
        <dbReference type="EMBL" id="ARS35801.1"/>
    </source>
</evidence>
<dbReference type="NCBIfam" id="TIGR04056">
    <property type="entry name" value="OMP_RagA_SusC"/>
    <property type="match status" value="1"/>
</dbReference>
<dbReference type="EMBL" id="CP021235">
    <property type="protein sequence ID" value="ARS35801.1"/>
    <property type="molecule type" value="Genomic_DNA"/>
</dbReference>
<name>A0A1X9YSJ4_9BACT</name>
<gene>
    <name evidence="13" type="ORF">CA264_10295</name>
</gene>
<evidence type="ECO:0000256" key="1">
    <source>
        <dbReference type="ARBA" id="ARBA00004571"/>
    </source>
</evidence>
<accession>A0A1X9YSJ4</accession>
<dbReference type="InterPro" id="IPR023997">
    <property type="entry name" value="TonB-dep_OMP_SusC/RagA_CS"/>
</dbReference>
<dbReference type="InterPro" id="IPR008969">
    <property type="entry name" value="CarboxyPept-like_regulatory"/>
</dbReference>
<evidence type="ECO:0000256" key="8">
    <source>
        <dbReference type="PROSITE-ProRule" id="PRU01360"/>
    </source>
</evidence>
<comment type="similarity">
    <text evidence="8 9">Belongs to the TonB-dependent receptor family.</text>
</comment>
<dbReference type="PROSITE" id="PS52016">
    <property type="entry name" value="TONB_DEPENDENT_REC_3"/>
    <property type="match status" value="1"/>
</dbReference>
<dbReference type="InterPro" id="IPR037066">
    <property type="entry name" value="Plug_dom_sf"/>
</dbReference>
<keyword evidence="4 8" id="KW-0812">Transmembrane</keyword>
<keyword evidence="6 8" id="KW-0472">Membrane</keyword>
<dbReference type="SUPFAM" id="SSF49464">
    <property type="entry name" value="Carboxypeptidase regulatory domain-like"/>
    <property type="match status" value="1"/>
</dbReference>
<evidence type="ECO:0000259" key="12">
    <source>
        <dbReference type="Pfam" id="PF07715"/>
    </source>
</evidence>
<evidence type="ECO:0000256" key="6">
    <source>
        <dbReference type="ARBA" id="ARBA00023136"/>
    </source>
</evidence>
<keyword evidence="14" id="KW-1185">Reference proteome</keyword>
<evidence type="ECO:0000256" key="10">
    <source>
        <dbReference type="SAM" id="SignalP"/>
    </source>
</evidence>
<keyword evidence="7 8" id="KW-0998">Cell outer membrane</keyword>
<keyword evidence="10" id="KW-0732">Signal</keyword>
<dbReference type="NCBIfam" id="TIGR04057">
    <property type="entry name" value="SusC_RagA_signa"/>
    <property type="match status" value="1"/>
</dbReference>
<dbReference type="STRING" id="709015.GCA_000472485_02077"/>
<dbReference type="KEGG" id="pact:CA264_10295"/>
<feature type="domain" description="TonB-dependent receptor-like beta-barrel" evidence="11">
    <location>
        <begin position="436"/>
        <end position="932"/>
    </location>
</feature>
<evidence type="ECO:0000256" key="9">
    <source>
        <dbReference type="RuleBase" id="RU003357"/>
    </source>
</evidence>
<evidence type="ECO:0000313" key="14">
    <source>
        <dbReference type="Proteomes" id="UP000266292"/>
    </source>
</evidence>
<dbReference type="OrthoDB" id="9768177at2"/>
<dbReference type="InterPro" id="IPR039426">
    <property type="entry name" value="TonB-dep_rcpt-like"/>
</dbReference>
<sequence>MKRILLLLCLLCYMLPGQAQQPLRGKVIAARDQSALPGATVIIRGTSQGTTTDASGLFTLPAVPDTATLLVRFLGYQAQTVPLRLPLAQPLVIALTESESQLREVEVSTGYQTLPQERATGSFAQLTKAELSEQVSTDVLSRLESVASGLTVDRSTSQSGGRLLIRGLSTIQGPKSPLIVVDNFPYEGDITNINPNDVESVTILKDAAAASIWGARAGNGVVVITTKKGRFNQPFRMELNSNVTVSEQPDLSYIRQMASSDYIDVEQLLFSKGYYNSKINSSSRPALSPVVELLRQQALGTVSEDEVAAQLSAWRGVDVRDEFTRHMYQSAVNQQYSLSLQGSSEVNAWLVSAGYDHNTSELDAGYERLNLRLQHTLRPVKNLEFSTDLYYTRSQRNSGKPGYGQISTTSGSLYPYARFADEAGNALPIAKDFRQSYITTAGAGKLLDWQYYPLEDYRHARSTADLQDVLGNLGLSYRLPGGLAATLRYQYQRQQTTGESLLDAQSYAARNLVNLYTQLDPQTGEVTYAIPKGGILDLSTDLVQAHSARGQLSFDRDWAHHRLSVLAGVELRHAAATGNANRLYGYDPSVLTFGYVDYTQAYLTFINGRQAPIPAGTNLYDRTTRFASLFANTAYTYRGRYTLSASARRDGSNLFGVQARERWNPLWSAGLAWDLAAEPFYGLDFLPYLKLRATYGYSGNVDPGRAAVTTMAYLMPSPYTLDTYAVFSSYANPALTWERAGMLNLGLDFRLRGEVLSGSLEYFRKKGTDLFGQELLDYTAGAGTSIVKNVASMQGRGVDLTLSSRNVRTPSFGWTTDLKASYYRDEVTEYFQGNQMASRFVTSVPAISAAPGRPVYGIYSYRWAGLDPQTGNPQGYVEGQVSQDYTALSGFQVQLSDLKYHGSALPTFYGSLGNTLSYKGFSLTARLTYKLGYYFRRSSLSYSNLFASGLGHADYAERWQQPGDEAHTDVPSLVYPAVSRRDSFYAGSEALVERGDHVRLQYITASYTLDRSRYKRLPFQRLQLQLNASNLGLLWRANKHGLDPDYALGYYALAPARSYAVGLKASF</sequence>
<evidence type="ECO:0000256" key="7">
    <source>
        <dbReference type="ARBA" id="ARBA00023237"/>
    </source>
</evidence>
<keyword evidence="3 8" id="KW-1134">Transmembrane beta strand</keyword>
<dbReference type="GO" id="GO:0009279">
    <property type="term" value="C:cell outer membrane"/>
    <property type="evidence" value="ECO:0007669"/>
    <property type="project" value="UniProtKB-SubCell"/>
</dbReference>
<dbReference type="RefSeq" id="WP_036776039.1">
    <property type="nucleotide sequence ID" value="NZ_CP021235.1"/>
</dbReference>
<evidence type="ECO:0000256" key="5">
    <source>
        <dbReference type="ARBA" id="ARBA00023077"/>
    </source>
</evidence>
<evidence type="ECO:0000259" key="11">
    <source>
        <dbReference type="Pfam" id="PF00593"/>
    </source>
</evidence>
<feature type="chain" id="PRO_5011008133" evidence="10">
    <location>
        <begin position="20"/>
        <end position="1067"/>
    </location>
</feature>
<evidence type="ECO:0000256" key="4">
    <source>
        <dbReference type="ARBA" id="ARBA00022692"/>
    </source>
</evidence>